<comment type="caution">
    <text evidence="1">The sequence shown here is derived from an EMBL/GenBank/DDBJ whole genome shotgun (WGS) entry which is preliminary data.</text>
</comment>
<sequence length="50" mass="5496">MKKKNLASLALNKKSISKLENVLKGGYHQTCTPTCTTTALYSQCGLQNCY</sequence>
<evidence type="ECO:0008006" key="3">
    <source>
        <dbReference type="Google" id="ProtNLM"/>
    </source>
</evidence>
<dbReference type="Proteomes" id="UP000619238">
    <property type="component" value="Unassembled WGS sequence"/>
</dbReference>
<evidence type="ECO:0000313" key="2">
    <source>
        <dbReference type="Proteomes" id="UP000619238"/>
    </source>
</evidence>
<evidence type="ECO:0000313" key="1">
    <source>
        <dbReference type="EMBL" id="MBC8754828.1"/>
    </source>
</evidence>
<proteinExistence type="predicted"/>
<dbReference type="RefSeq" id="WP_187561874.1">
    <property type="nucleotide sequence ID" value="NZ_JACGWS010000004.1"/>
</dbReference>
<keyword evidence="2" id="KW-1185">Reference proteome</keyword>
<organism evidence="1 2">
    <name type="scientific">Kordia aestuariivivens</name>
    <dbReference type="NCBI Taxonomy" id="2759037"/>
    <lineage>
        <taxon>Bacteria</taxon>
        <taxon>Pseudomonadati</taxon>
        <taxon>Bacteroidota</taxon>
        <taxon>Flavobacteriia</taxon>
        <taxon>Flavobacteriales</taxon>
        <taxon>Flavobacteriaceae</taxon>
        <taxon>Kordia</taxon>
    </lineage>
</organism>
<gene>
    <name evidence="1" type="ORF">H2O64_09110</name>
</gene>
<name>A0ABR7Q8K9_9FLAO</name>
<protein>
    <recommendedName>
        <fullName evidence="3">Natural product</fullName>
    </recommendedName>
</protein>
<accession>A0ABR7Q8K9</accession>
<dbReference type="EMBL" id="JACGWS010000004">
    <property type="protein sequence ID" value="MBC8754828.1"/>
    <property type="molecule type" value="Genomic_DNA"/>
</dbReference>
<reference evidence="1 2" key="1">
    <citation type="submission" date="2020-07" db="EMBL/GenBank/DDBJ databases">
        <title>Description of Kordia aestuariivivens sp. nov., isolated from a tidal flat.</title>
        <authorList>
            <person name="Park S."/>
            <person name="Yoon J.-H."/>
        </authorList>
    </citation>
    <scope>NUCLEOTIDE SEQUENCE [LARGE SCALE GENOMIC DNA]</scope>
    <source>
        <strain evidence="1 2">YSTF-M3</strain>
    </source>
</reference>